<gene>
    <name evidence="6" type="primary">yfkJ_3</name>
    <name evidence="6" type="ORF">GALL_83340</name>
</gene>
<dbReference type="AlphaFoldDB" id="A0A1J5SM11"/>
<evidence type="ECO:0000256" key="2">
    <source>
        <dbReference type="ARBA" id="ARBA00013064"/>
    </source>
</evidence>
<feature type="domain" description="Phosphotyrosine protein phosphatase I" evidence="5">
    <location>
        <begin position="7"/>
        <end position="156"/>
    </location>
</feature>
<dbReference type="PANTHER" id="PTHR11717:SF7">
    <property type="entry name" value="LOW MOLECULAR WEIGHT PHOSPHOTYROSINE PROTEIN PHOSPHATASE"/>
    <property type="match status" value="1"/>
</dbReference>
<dbReference type="Pfam" id="PF01451">
    <property type="entry name" value="LMWPc"/>
    <property type="match status" value="1"/>
</dbReference>
<evidence type="ECO:0000259" key="5">
    <source>
        <dbReference type="SMART" id="SM00226"/>
    </source>
</evidence>
<dbReference type="InterPro" id="IPR023485">
    <property type="entry name" value="Ptyr_pPase"/>
</dbReference>
<dbReference type="CDD" id="cd16343">
    <property type="entry name" value="LMWPTP"/>
    <property type="match status" value="1"/>
</dbReference>
<dbReference type="FunFam" id="3.40.50.2300:FF:000113">
    <property type="entry name" value="Low molecular weight protein-tyrosine-phosphatase"/>
    <property type="match status" value="1"/>
</dbReference>
<dbReference type="InterPro" id="IPR017867">
    <property type="entry name" value="Tyr_phospatase_low_mol_wt"/>
</dbReference>
<keyword evidence="4" id="KW-0904">Protein phosphatase</keyword>
<dbReference type="Gene3D" id="3.40.50.2300">
    <property type="match status" value="1"/>
</dbReference>
<dbReference type="SMART" id="SM00226">
    <property type="entry name" value="LMWPc"/>
    <property type="match status" value="1"/>
</dbReference>
<dbReference type="PRINTS" id="PR00719">
    <property type="entry name" value="LMWPTPASE"/>
</dbReference>
<evidence type="ECO:0000256" key="3">
    <source>
        <dbReference type="ARBA" id="ARBA00022801"/>
    </source>
</evidence>
<dbReference type="SUPFAM" id="SSF52788">
    <property type="entry name" value="Phosphotyrosine protein phosphatases I"/>
    <property type="match status" value="1"/>
</dbReference>
<dbReference type="EC" id="3.1.3.48" evidence="2"/>
<comment type="similarity">
    <text evidence="1">Belongs to the low molecular weight phosphotyrosine protein phosphatase family.</text>
</comment>
<dbReference type="InterPro" id="IPR050438">
    <property type="entry name" value="LMW_PTPase"/>
</dbReference>
<proteinExistence type="inferred from homology"/>
<sequence>MNDSGKVRILFCCMGNICRSPTAEAVFRHHVGQAGLTEHFLIDSAGTHDYHIGDPPDARTQRAAKQRGYDMSNLRGRQVEAVDFARFDYVLAMDEANLDILRRLRPGDARSHLGLFLEFAQHHAEREVPDPYYGGSDGFERVLDMVEDAANGLLLHVRQRQLQDLP</sequence>
<dbReference type="GO" id="GO:0004725">
    <property type="term" value="F:protein tyrosine phosphatase activity"/>
    <property type="evidence" value="ECO:0007669"/>
    <property type="project" value="UniProtKB-EC"/>
</dbReference>
<protein>
    <recommendedName>
        <fullName evidence="2">protein-tyrosine-phosphatase</fullName>
        <ecNumber evidence="2">3.1.3.48</ecNumber>
    </recommendedName>
</protein>
<accession>A0A1J5SM11</accession>
<reference evidence="6" key="1">
    <citation type="submission" date="2016-10" db="EMBL/GenBank/DDBJ databases">
        <title>Sequence of Gallionella enrichment culture.</title>
        <authorList>
            <person name="Poehlein A."/>
            <person name="Muehling M."/>
            <person name="Daniel R."/>
        </authorList>
    </citation>
    <scope>NUCLEOTIDE SEQUENCE</scope>
</reference>
<comment type="caution">
    <text evidence="6">The sequence shown here is derived from an EMBL/GenBank/DDBJ whole genome shotgun (WGS) entry which is preliminary data.</text>
</comment>
<dbReference type="PANTHER" id="PTHR11717">
    <property type="entry name" value="LOW MOLECULAR WEIGHT PROTEIN TYROSINE PHOSPHATASE"/>
    <property type="match status" value="1"/>
</dbReference>
<evidence type="ECO:0000256" key="4">
    <source>
        <dbReference type="ARBA" id="ARBA00022912"/>
    </source>
</evidence>
<keyword evidence="3 6" id="KW-0378">Hydrolase</keyword>
<dbReference type="InterPro" id="IPR036196">
    <property type="entry name" value="Ptyr_pPase_sf"/>
</dbReference>
<evidence type="ECO:0000313" key="6">
    <source>
        <dbReference type="EMBL" id="OIR09495.1"/>
    </source>
</evidence>
<organism evidence="6">
    <name type="scientific">mine drainage metagenome</name>
    <dbReference type="NCBI Taxonomy" id="410659"/>
    <lineage>
        <taxon>unclassified sequences</taxon>
        <taxon>metagenomes</taxon>
        <taxon>ecological metagenomes</taxon>
    </lineage>
</organism>
<dbReference type="EMBL" id="MLJW01000026">
    <property type="protein sequence ID" value="OIR09495.1"/>
    <property type="molecule type" value="Genomic_DNA"/>
</dbReference>
<evidence type="ECO:0000256" key="1">
    <source>
        <dbReference type="ARBA" id="ARBA00011063"/>
    </source>
</evidence>
<name>A0A1J5SM11_9ZZZZ</name>